<dbReference type="OrthoDB" id="6285426at2"/>
<gene>
    <name evidence="1" type="ORF">FU658_13125</name>
</gene>
<sequence length="229" mass="25181">MGRRLLFVLVLCALWGVLAGCAPGMPNTRLDRPDKLPDRYGIVAVQVVSNTNRLAPFLDNWTSVYVVDLEDTSKRYQLEAKGTGLLNSRVFIGALPPGHYGLAMLQSLMHGSDATYWINARVPRSVGTFHVDENHFTSLGTLAYQPFPAPGGESGAGRKPFVVTRMEDRQDLAEFVADAYPDFHARLRPMACRGGTRTMAMPRGSTSLRGSAPLPWHAIRIASGRRVSR</sequence>
<proteinExistence type="predicted"/>
<reference evidence="1 2" key="1">
    <citation type="submission" date="2019-08" db="EMBL/GenBank/DDBJ databases">
        <authorList>
            <person name="Karlyshev A.V."/>
        </authorList>
    </citation>
    <scope>NUCLEOTIDE SEQUENCE [LARGE SCALE GENOMIC DNA]</scope>
    <source>
        <strain evidence="1 2">Alg18-2.2</strain>
    </source>
</reference>
<dbReference type="EMBL" id="VRTS01000011">
    <property type="protein sequence ID" value="TXK59718.1"/>
    <property type="molecule type" value="Genomic_DNA"/>
</dbReference>
<name>A0A5C8KJV7_9GAMM</name>
<protein>
    <submittedName>
        <fullName evidence="1">Uncharacterized protein</fullName>
    </submittedName>
</protein>
<evidence type="ECO:0000313" key="2">
    <source>
        <dbReference type="Proteomes" id="UP000321248"/>
    </source>
</evidence>
<dbReference type="PROSITE" id="PS51257">
    <property type="entry name" value="PROKAR_LIPOPROTEIN"/>
    <property type="match status" value="1"/>
</dbReference>
<dbReference type="Proteomes" id="UP000321248">
    <property type="component" value="Unassembled WGS sequence"/>
</dbReference>
<evidence type="ECO:0000313" key="1">
    <source>
        <dbReference type="EMBL" id="TXK59718.1"/>
    </source>
</evidence>
<organism evidence="1 2">
    <name type="scientific">Alkalisalibacterium limincola</name>
    <dbReference type="NCBI Taxonomy" id="2699169"/>
    <lineage>
        <taxon>Bacteria</taxon>
        <taxon>Pseudomonadati</taxon>
        <taxon>Pseudomonadota</taxon>
        <taxon>Gammaproteobacteria</taxon>
        <taxon>Lysobacterales</taxon>
        <taxon>Lysobacteraceae</taxon>
        <taxon>Alkalisalibacterium</taxon>
    </lineage>
</organism>
<dbReference type="AlphaFoldDB" id="A0A5C8KJV7"/>
<dbReference type="RefSeq" id="WP_147892493.1">
    <property type="nucleotide sequence ID" value="NZ_VRTS01000011.1"/>
</dbReference>
<comment type="caution">
    <text evidence="1">The sequence shown here is derived from an EMBL/GenBank/DDBJ whole genome shotgun (WGS) entry which is preliminary data.</text>
</comment>
<accession>A0A5C8KJV7</accession>
<keyword evidence="2" id="KW-1185">Reference proteome</keyword>